<evidence type="ECO:0000313" key="3">
    <source>
        <dbReference type="Proteomes" id="UP001589619"/>
    </source>
</evidence>
<keyword evidence="3" id="KW-1185">Reference proteome</keyword>
<protein>
    <recommendedName>
        <fullName evidence="4">Type II secretion system protein GspF domain-containing protein</fullName>
    </recommendedName>
</protein>
<proteinExistence type="predicted"/>
<sequence length="301" mass="34703">MIIDSRLLGWLQLLAHAALFAAMFAALLFLFRSLPRRRKRWPLVALRRLALRPTAPGFLLRALGVSERSVQASGRERLLLESGLRLDPLVYELLRRSGLLLGSALALSGYAGMQKGWRLPSVEPIYVLVAGLIVIVLLAFDRTLLESSGKYRKQQIMKDIYALSNQLLYYNGSRMSLHAKLSRCMPFCRTIRNDLQLLLNEWYEDAEQAIKRFKRRLGTEEAYSFAETVNSLRLNEHGSYYALLRDRIQDYKEKLDLAKDSRKETTSYMLFVIAGIPILNTFRIFIYPWVQEGQKLFDALH</sequence>
<dbReference type="EMBL" id="JBHMAG010000013">
    <property type="protein sequence ID" value="MFB9753630.1"/>
    <property type="molecule type" value="Genomic_DNA"/>
</dbReference>
<organism evidence="2 3">
    <name type="scientific">Paenibacillus hodogayensis</name>
    <dbReference type="NCBI Taxonomy" id="279208"/>
    <lineage>
        <taxon>Bacteria</taxon>
        <taxon>Bacillati</taxon>
        <taxon>Bacillota</taxon>
        <taxon>Bacilli</taxon>
        <taxon>Bacillales</taxon>
        <taxon>Paenibacillaceae</taxon>
        <taxon>Paenibacillus</taxon>
    </lineage>
</organism>
<dbReference type="RefSeq" id="WP_344914670.1">
    <property type="nucleotide sequence ID" value="NZ_BAAAYO010000014.1"/>
</dbReference>
<gene>
    <name evidence="2" type="ORF">ACFFNY_18840</name>
</gene>
<evidence type="ECO:0000313" key="2">
    <source>
        <dbReference type="EMBL" id="MFB9753630.1"/>
    </source>
</evidence>
<keyword evidence="1" id="KW-0812">Transmembrane</keyword>
<evidence type="ECO:0000256" key="1">
    <source>
        <dbReference type="SAM" id="Phobius"/>
    </source>
</evidence>
<comment type="caution">
    <text evidence="2">The sequence shown here is derived from an EMBL/GenBank/DDBJ whole genome shotgun (WGS) entry which is preliminary data.</text>
</comment>
<feature type="transmembrane region" description="Helical" evidence="1">
    <location>
        <begin position="268"/>
        <end position="290"/>
    </location>
</feature>
<name>A0ABV5VZA5_9BACL</name>
<keyword evidence="1" id="KW-0472">Membrane</keyword>
<accession>A0ABV5VZA5</accession>
<feature type="transmembrane region" description="Helical" evidence="1">
    <location>
        <begin position="93"/>
        <end position="113"/>
    </location>
</feature>
<keyword evidence="1" id="KW-1133">Transmembrane helix</keyword>
<dbReference type="Proteomes" id="UP001589619">
    <property type="component" value="Unassembled WGS sequence"/>
</dbReference>
<feature type="transmembrane region" description="Helical" evidence="1">
    <location>
        <begin position="13"/>
        <end position="31"/>
    </location>
</feature>
<reference evidence="2 3" key="1">
    <citation type="submission" date="2024-09" db="EMBL/GenBank/DDBJ databases">
        <authorList>
            <person name="Sun Q."/>
            <person name="Mori K."/>
        </authorList>
    </citation>
    <scope>NUCLEOTIDE SEQUENCE [LARGE SCALE GENOMIC DNA]</scope>
    <source>
        <strain evidence="2 3">JCM 12520</strain>
    </source>
</reference>
<feature type="transmembrane region" description="Helical" evidence="1">
    <location>
        <begin position="125"/>
        <end position="145"/>
    </location>
</feature>
<evidence type="ECO:0008006" key="4">
    <source>
        <dbReference type="Google" id="ProtNLM"/>
    </source>
</evidence>